<comment type="caution">
    <text evidence="1">The sequence shown here is derived from an EMBL/GenBank/DDBJ whole genome shotgun (WGS) entry which is preliminary data.</text>
</comment>
<evidence type="ECO:0000313" key="1">
    <source>
        <dbReference type="EMBL" id="KAJ8712703.1"/>
    </source>
</evidence>
<sequence length="75" mass="8143">MCLPGFQRPGAFLPWFKEVTGIDLENLQEDDTTTTIATPTTTTIPGTTATPTTINLTTEDQNPEDNTTLTPDSWG</sequence>
<name>A0ACC2QB55_9NEOP</name>
<reference evidence="1" key="1">
    <citation type="submission" date="2023-03" db="EMBL/GenBank/DDBJ databases">
        <title>Chromosome-level genomes of two armyworms, Mythimna separata and Mythimna loreyi, provide insights into the biosynthesis and reception of sex pheromones.</title>
        <authorList>
            <person name="Zhao H."/>
        </authorList>
    </citation>
    <scope>NUCLEOTIDE SEQUENCE</scope>
    <source>
        <strain evidence="1">BeijingLab</strain>
    </source>
</reference>
<organism evidence="1 2">
    <name type="scientific">Mythimna loreyi</name>
    <dbReference type="NCBI Taxonomy" id="667449"/>
    <lineage>
        <taxon>Eukaryota</taxon>
        <taxon>Metazoa</taxon>
        <taxon>Ecdysozoa</taxon>
        <taxon>Arthropoda</taxon>
        <taxon>Hexapoda</taxon>
        <taxon>Insecta</taxon>
        <taxon>Pterygota</taxon>
        <taxon>Neoptera</taxon>
        <taxon>Endopterygota</taxon>
        <taxon>Lepidoptera</taxon>
        <taxon>Glossata</taxon>
        <taxon>Ditrysia</taxon>
        <taxon>Noctuoidea</taxon>
        <taxon>Noctuidae</taxon>
        <taxon>Noctuinae</taxon>
        <taxon>Hadenini</taxon>
        <taxon>Mythimna</taxon>
    </lineage>
</organism>
<gene>
    <name evidence="1" type="ORF">PYW08_008007</name>
</gene>
<protein>
    <submittedName>
        <fullName evidence="1">Uncharacterized protein</fullName>
    </submittedName>
</protein>
<accession>A0ACC2QB55</accession>
<dbReference type="Proteomes" id="UP001231649">
    <property type="component" value="Chromosome 21"/>
</dbReference>
<proteinExistence type="predicted"/>
<dbReference type="EMBL" id="CM056797">
    <property type="protein sequence ID" value="KAJ8712703.1"/>
    <property type="molecule type" value="Genomic_DNA"/>
</dbReference>
<keyword evidence="2" id="KW-1185">Reference proteome</keyword>
<evidence type="ECO:0000313" key="2">
    <source>
        <dbReference type="Proteomes" id="UP001231649"/>
    </source>
</evidence>